<protein>
    <submittedName>
        <fullName evidence="1">Uncharacterized protein</fullName>
    </submittedName>
</protein>
<proteinExistence type="predicted"/>
<name>A0AAV8Z048_9CUCU</name>
<comment type="caution">
    <text evidence="1">The sequence shown here is derived from an EMBL/GenBank/DDBJ whole genome shotgun (WGS) entry which is preliminary data.</text>
</comment>
<accession>A0AAV8Z048</accession>
<dbReference type="PANTHER" id="PTHR32215:SF0">
    <property type="entry name" value="CILIA- AND FLAGELLA-ASSOCIATED PROTEIN 57"/>
    <property type="match status" value="1"/>
</dbReference>
<dbReference type="InterPro" id="IPR036322">
    <property type="entry name" value="WD40_repeat_dom_sf"/>
</dbReference>
<dbReference type="InterPro" id="IPR052993">
    <property type="entry name" value="CFA-57"/>
</dbReference>
<dbReference type="SUPFAM" id="SSF50978">
    <property type="entry name" value="WD40 repeat-like"/>
    <property type="match status" value="1"/>
</dbReference>
<dbReference type="AlphaFoldDB" id="A0AAV8Z048"/>
<evidence type="ECO:0000313" key="1">
    <source>
        <dbReference type="EMBL" id="KAJ8957345.1"/>
    </source>
</evidence>
<keyword evidence="2" id="KW-1185">Reference proteome</keyword>
<dbReference type="Proteomes" id="UP001162162">
    <property type="component" value="Unassembled WGS sequence"/>
</dbReference>
<dbReference type="InterPro" id="IPR015943">
    <property type="entry name" value="WD40/YVTN_repeat-like_dom_sf"/>
</dbReference>
<evidence type="ECO:0000313" key="2">
    <source>
        <dbReference type="Proteomes" id="UP001162162"/>
    </source>
</evidence>
<dbReference type="PANTHER" id="PTHR32215">
    <property type="entry name" value="CILIA- AND FLAGELLA-ASSOCIATED PROTEIN 57"/>
    <property type="match status" value="1"/>
</dbReference>
<reference evidence="1" key="1">
    <citation type="journal article" date="2023" name="Insect Mol. Biol.">
        <title>Genome sequencing provides insights into the evolution of gene families encoding plant cell wall-degrading enzymes in longhorned beetles.</title>
        <authorList>
            <person name="Shin N.R."/>
            <person name="Okamura Y."/>
            <person name="Kirsch R."/>
            <person name="Pauchet Y."/>
        </authorList>
    </citation>
    <scope>NUCLEOTIDE SEQUENCE</scope>
    <source>
        <strain evidence="1">AMC_N1</strain>
    </source>
</reference>
<gene>
    <name evidence="1" type="ORF">NQ318_004824</name>
</gene>
<organism evidence="1 2">
    <name type="scientific">Aromia moschata</name>
    <dbReference type="NCBI Taxonomy" id="1265417"/>
    <lineage>
        <taxon>Eukaryota</taxon>
        <taxon>Metazoa</taxon>
        <taxon>Ecdysozoa</taxon>
        <taxon>Arthropoda</taxon>
        <taxon>Hexapoda</taxon>
        <taxon>Insecta</taxon>
        <taxon>Pterygota</taxon>
        <taxon>Neoptera</taxon>
        <taxon>Endopterygota</taxon>
        <taxon>Coleoptera</taxon>
        <taxon>Polyphaga</taxon>
        <taxon>Cucujiformia</taxon>
        <taxon>Chrysomeloidea</taxon>
        <taxon>Cerambycidae</taxon>
        <taxon>Cerambycinae</taxon>
        <taxon>Callichromatini</taxon>
        <taxon>Aromia</taxon>
    </lineage>
</organism>
<dbReference type="Gene3D" id="2.130.10.10">
    <property type="entry name" value="YVTN repeat-like/Quinoprotein amine dehydrogenase"/>
    <property type="match status" value="1"/>
</dbReference>
<sequence>MSFAILQPKLFLGLATRVPNNIHFLSDEEVVYPVGSVVAVHNYQVKKQRYIKLADRGSHLTHVTVSPNKKLIAVVETTDKLPVITLWCPTQFKKKRTILLPQEKEIYANRYVCLEFTYDSKHLLVITGEPDWTMYCFKCEKGRLESSVRAINSNGTGTINDMACNPNDQNQVIVVGDSVLRSLGCQEYTWRLFGYNKQDSSVYTSCAWLSQDRSIVGSDSGKIMIMETGELKAVFSAFDMPVINMTPNEE</sequence>
<dbReference type="EMBL" id="JAPWTK010000023">
    <property type="protein sequence ID" value="KAJ8957345.1"/>
    <property type="molecule type" value="Genomic_DNA"/>
</dbReference>